<dbReference type="AlphaFoldDB" id="A0A840XTI0"/>
<dbReference type="UniPathway" id="UPA00299"/>
<dbReference type="InterPro" id="IPR023214">
    <property type="entry name" value="HAD_sf"/>
</dbReference>
<name>A0A840XTI0_9PROT</name>
<dbReference type="Proteomes" id="UP000562254">
    <property type="component" value="Unassembled WGS sequence"/>
</dbReference>
<organism evidence="5 6">
    <name type="scientific">Neoroseomonas alkaliterrae</name>
    <dbReference type="NCBI Taxonomy" id="1452450"/>
    <lineage>
        <taxon>Bacteria</taxon>
        <taxon>Pseudomonadati</taxon>
        <taxon>Pseudomonadota</taxon>
        <taxon>Alphaproteobacteria</taxon>
        <taxon>Acetobacterales</taxon>
        <taxon>Acetobacteraceae</taxon>
        <taxon>Neoroseomonas</taxon>
    </lineage>
</organism>
<comment type="cofactor">
    <cofactor evidence="4">
        <name>Mg(2+)</name>
        <dbReference type="ChEBI" id="CHEBI:18420"/>
    </cofactor>
</comment>
<keyword evidence="6" id="KW-1185">Reference proteome</keyword>
<proteinExistence type="inferred from homology"/>
<dbReference type="NCBIfam" id="TIGR00685">
    <property type="entry name" value="T6PP"/>
    <property type="match status" value="1"/>
</dbReference>
<dbReference type="Pfam" id="PF02358">
    <property type="entry name" value="Trehalose_PPase"/>
    <property type="match status" value="1"/>
</dbReference>
<dbReference type="GO" id="GO:0046872">
    <property type="term" value="F:metal ion binding"/>
    <property type="evidence" value="ECO:0007669"/>
    <property type="project" value="UniProtKB-KW"/>
</dbReference>
<dbReference type="InterPro" id="IPR036412">
    <property type="entry name" value="HAD-like_sf"/>
</dbReference>
<protein>
    <recommendedName>
        <fullName evidence="4">Trehalose 6-phosphate phosphatase</fullName>
        <ecNumber evidence="4">3.1.3.12</ecNumber>
    </recommendedName>
</protein>
<dbReference type="InterPro" id="IPR006379">
    <property type="entry name" value="HAD-SF_hydro_IIB"/>
</dbReference>
<comment type="caution">
    <text evidence="5">The sequence shown here is derived from an EMBL/GenBank/DDBJ whole genome shotgun (WGS) entry which is preliminary data.</text>
</comment>
<sequence>MTSLGVPEIEAGWALFLDLDGTLLDIAPTPDAVQVPPGLVPTLAAVAQRLDGAMAIVTGRPRETVDGLLAPLAPAGGFGHGAVLRDAAGRIGGAEAMPAPPQDWAERLHASIAAWPGVILERKPHGLALHFRAVPERQQAARAALEALLAGHGEDFVLLPAHMAYEIRPRAASKGRAVEALMRTDPFSGRMPVFVGDDVTDEEGMEAARRMGGFGLHVGRDFRRGPEEVRAWLARAAARLPQGGQHAHA</sequence>
<comment type="function">
    <text evidence="4">Removes the phosphate from trehalose 6-phosphate to produce free trehalose.</text>
</comment>
<comment type="catalytic activity">
    <reaction evidence="4">
        <text>alpha,alpha-trehalose 6-phosphate + H2O = alpha,alpha-trehalose + phosphate</text>
        <dbReference type="Rhea" id="RHEA:23420"/>
        <dbReference type="ChEBI" id="CHEBI:15377"/>
        <dbReference type="ChEBI" id="CHEBI:16551"/>
        <dbReference type="ChEBI" id="CHEBI:43474"/>
        <dbReference type="ChEBI" id="CHEBI:58429"/>
        <dbReference type="EC" id="3.1.3.12"/>
    </reaction>
</comment>
<gene>
    <name evidence="5" type="ORF">FHS88_002095</name>
</gene>
<dbReference type="PANTHER" id="PTHR43768:SF3">
    <property type="entry name" value="TREHALOSE 6-PHOSPHATE PHOSPHATASE"/>
    <property type="match status" value="1"/>
</dbReference>
<accession>A0A840XTI0</accession>
<dbReference type="Gene3D" id="3.40.50.1000">
    <property type="entry name" value="HAD superfamily/HAD-like"/>
    <property type="match status" value="1"/>
</dbReference>
<dbReference type="SUPFAM" id="SSF56784">
    <property type="entry name" value="HAD-like"/>
    <property type="match status" value="1"/>
</dbReference>
<dbReference type="EC" id="3.1.3.12" evidence="4"/>
<evidence type="ECO:0000256" key="2">
    <source>
        <dbReference type="ARBA" id="ARBA00008770"/>
    </source>
</evidence>
<reference evidence="5 6" key="1">
    <citation type="submission" date="2020-08" db="EMBL/GenBank/DDBJ databases">
        <title>Genomic Encyclopedia of Type Strains, Phase IV (KMG-IV): sequencing the most valuable type-strain genomes for metagenomic binning, comparative biology and taxonomic classification.</title>
        <authorList>
            <person name="Goeker M."/>
        </authorList>
    </citation>
    <scope>NUCLEOTIDE SEQUENCE [LARGE SCALE GENOMIC DNA]</scope>
    <source>
        <strain evidence="5 6">DSM 25895</strain>
    </source>
</reference>
<evidence type="ECO:0000313" key="5">
    <source>
        <dbReference type="EMBL" id="MBB5689969.1"/>
    </source>
</evidence>
<dbReference type="PANTHER" id="PTHR43768">
    <property type="entry name" value="TREHALOSE 6-PHOSPHATE PHOSPHATASE"/>
    <property type="match status" value="1"/>
</dbReference>
<keyword evidence="4" id="KW-0460">Magnesium</keyword>
<dbReference type="NCBIfam" id="TIGR01484">
    <property type="entry name" value="HAD-SF-IIB"/>
    <property type="match status" value="1"/>
</dbReference>
<evidence type="ECO:0000313" key="6">
    <source>
        <dbReference type="Proteomes" id="UP000562254"/>
    </source>
</evidence>
<dbReference type="InterPro" id="IPR044651">
    <property type="entry name" value="OTSB-like"/>
</dbReference>
<dbReference type="EMBL" id="JACIJE010000005">
    <property type="protein sequence ID" value="MBB5689969.1"/>
    <property type="molecule type" value="Genomic_DNA"/>
</dbReference>
<comment type="pathway">
    <text evidence="1 4">Glycan biosynthesis; trehalose biosynthesis.</text>
</comment>
<dbReference type="InterPro" id="IPR003337">
    <property type="entry name" value="Trehalose_PPase"/>
</dbReference>
<dbReference type="RefSeq" id="WP_184484296.1">
    <property type="nucleotide sequence ID" value="NZ_JAAEDJ010000018.1"/>
</dbReference>
<dbReference type="Gene3D" id="3.30.70.1020">
    <property type="entry name" value="Trehalose-6-phosphate phosphatase related protein, domain 2"/>
    <property type="match status" value="1"/>
</dbReference>
<evidence type="ECO:0000256" key="4">
    <source>
        <dbReference type="RuleBase" id="RU361117"/>
    </source>
</evidence>
<comment type="similarity">
    <text evidence="2 4">Belongs to the trehalose phosphatase family.</text>
</comment>
<evidence type="ECO:0000256" key="1">
    <source>
        <dbReference type="ARBA" id="ARBA00005199"/>
    </source>
</evidence>
<dbReference type="GO" id="GO:0005992">
    <property type="term" value="P:trehalose biosynthetic process"/>
    <property type="evidence" value="ECO:0007669"/>
    <property type="project" value="UniProtKB-UniPathway"/>
</dbReference>
<keyword evidence="4" id="KW-0479">Metal-binding</keyword>
<evidence type="ECO:0000256" key="3">
    <source>
        <dbReference type="ARBA" id="ARBA00022801"/>
    </source>
</evidence>
<dbReference type="GO" id="GO:0004805">
    <property type="term" value="F:trehalose-phosphatase activity"/>
    <property type="evidence" value="ECO:0007669"/>
    <property type="project" value="UniProtKB-EC"/>
</dbReference>
<keyword evidence="3 4" id="KW-0378">Hydrolase</keyword>